<sequence length="104" mass="11642">MCSSPGFPHGLTNQFFQLDGAAFPGLFIATDLLIVQTPKADFSGVQQLAQPIVQVFKKPPRSANKPSAAAHRADRWQAMWQNLTKRLVNAQVRFFKERNYSPVV</sequence>
<organism evidence="1 2">
    <name type="scientific">Pedobacter yulinensis</name>
    <dbReference type="NCBI Taxonomy" id="2126353"/>
    <lineage>
        <taxon>Bacteria</taxon>
        <taxon>Pseudomonadati</taxon>
        <taxon>Bacteroidota</taxon>
        <taxon>Sphingobacteriia</taxon>
        <taxon>Sphingobacteriales</taxon>
        <taxon>Sphingobacteriaceae</taxon>
        <taxon>Pedobacter</taxon>
    </lineage>
</organism>
<evidence type="ECO:0000313" key="1">
    <source>
        <dbReference type="EMBL" id="PST82796.1"/>
    </source>
</evidence>
<evidence type="ECO:0000313" key="2">
    <source>
        <dbReference type="Proteomes" id="UP000240912"/>
    </source>
</evidence>
<dbReference type="EMBL" id="PYLS01000005">
    <property type="protein sequence ID" value="PST82796.1"/>
    <property type="molecule type" value="Genomic_DNA"/>
</dbReference>
<protein>
    <submittedName>
        <fullName evidence="1">Uncharacterized protein</fullName>
    </submittedName>
</protein>
<dbReference type="AlphaFoldDB" id="A0A2T3HK36"/>
<name>A0A2T3HK36_9SPHI</name>
<accession>A0A2T3HK36</accession>
<comment type="caution">
    <text evidence="1">The sequence shown here is derived from an EMBL/GenBank/DDBJ whole genome shotgun (WGS) entry which is preliminary data.</text>
</comment>
<proteinExistence type="predicted"/>
<dbReference type="Proteomes" id="UP000240912">
    <property type="component" value="Unassembled WGS sequence"/>
</dbReference>
<gene>
    <name evidence="1" type="ORF">C7T94_09135</name>
</gene>
<reference evidence="1 2" key="1">
    <citation type="submission" date="2018-03" db="EMBL/GenBank/DDBJ databases">
        <authorList>
            <person name="Keele B.F."/>
        </authorList>
    </citation>
    <scope>NUCLEOTIDE SEQUENCE [LARGE SCALE GENOMIC DNA]</scope>
    <source>
        <strain evidence="1 2">YL28-9</strain>
    </source>
</reference>
<keyword evidence="2" id="KW-1185">Reference proteome</keyword>